<accession>A0AAD7WHA4</accession>
<keyword evidence="3" id="KW-1185">Reference proteome</keyword>
<evidence type="ECO:0000256" key="1">
    <source>
        <dbReference type="SAM" id="MobiDB-lite"/>
    </source>
</evidence>
<feature type="region of interest" description="Disordered" evidence="1">
    <location>
        <begin position="84"/>
        <end position="111"/>
    </location>
</feature>
<sequence length="111" mass="11975">MPAESGVLVLDTRWRRRASRGGGAVTAPAAEVGFCERWRIVPSAAVVVYCLTASRGLGENKIISPADVKTRFARETVSLTLAETSERKNTGPYLPKAPHGPKPWTGKTQNV</sequence>
<protein>
    <submittedName>
        <fullName evidence="2">Uncharacterized protein</fullName>
    </submittedName>
</protein>
<evidence type="ECO:0000313" key="2">
    <source>
        <dbReference type="EMBL" id="KAJ8395999.1"/>
    </source>
</evidence>
<proteinExistence type="predicted"/>
<dbReference type="EMBL" id="JAINUG010000110">
    <property type="protein sequence ID" value="KAJ8395999.1"/>
    <property type="molecule type" value="Genomic_DNA"/>
</dbReference>
<name>A0AAD7WHA4_9TELE</name>
<organism evidence="2 3">
    <name type="scientific">Aldrovandia affinis</name>
    <dbReference type="NCBI Taxonomy" id="143900"/>
    <lineage>
        <taxon>Eukaryota</taxon>
        <taxon>Metazoa</taxon>
        <taxon>Chordata</taxon>
        <taxon>Craniata</taxon>
        <taxon>Vertebrata</taxon>
        <taxon>Euteleostomi</taxon>
        <taxon>Actinopterygii</taxon>
        <taxon>Neopterygii</taxon>
        <taxon>Teleostei</taxon>
        <taxon>Notacanthiformes</taxon>
        <taxon>Halosauridae</taxon>
        <taxon>Aldrovandia</taxon>
    </lineage>
</organism>
<comment type="caution">
    <text evidence="2">The sequence shown here is derived from an EMBL/GenBank/DDBJ whole genome shotgun (WGS) entry which is preliminary data.</text>
</comment>
<dbReference type="AlphaFoldDB" id="A0AAD7WHA4"/>
<reference evidence="2" key="1">
    <citation type="journal article" date="2023" name="Science">
        <title>Genome structures resolve the early diversification of teleost fishes.</title>
        <authorList>
            <person name="Parey E."/>
            <person name="Louis A."/>
            <person name="Montfort J."/>
            <person name="Bouchez O."/>
            <person name="Roques C."/>
            <person name="Iampietro C."/>
            <person name="Lluch J."/>
            <person name="Castinel A."/>
            <person name="Donnadieu C."/>
            <person name="Desvignes T."/>
            <person name="Floi Bucao C."/>
            <person name="Jouanno E."/>
            <person name="Wen M."/>
            <person name="Mejri S."/>
            <person name="Dirks R."/>
            <person name="Jansen H."/>
            <person name="Henkel C."/>
            <person name="Chen W.J."/>
            <person name="Zahm M."/>
            <person name="Cabau C."/>
            <person name="Klopp C."/>
            <person name="Thompson A.W."/>
            <person name="Robinson-Rechavi M."/>
            <person name="Braasch I."/>
            <person name="Lecointre G."/>
            <person name="Bobe J."/>
            <person name="Postlethwait J.H."/>
            <person name="Berthelot C."/>
            <person name="Roest Crollius H."/>
            <person name="Guiguen Y."/>
        </authorList>
    </citation>
    <scope>NUCLEOTIDE SEQUENCE</scope>
    <source>
        <strain evidence="2">NC1722</strain>
    </source>
</reference>
<gene>
    <name evidence="2" type="ORF">AAFF_G00025310</name>
</gene>
<dbReference type="Proteomes" id="UP001221898">
    <property type="component" value="Unassembled WGS sequence"/>
</dbReference>
<evidence type="ECO:0000313" key="3">
    <source>
        <dbReference type="Proteomes" id="UP001221898"/>
    </source>
</evidence>